<proteinExistence type="predicted"/>
<dbReference type="EMBL" id="JAVIJP010000036">
    <property type="protein sequence ID" value="KAL3628851.1"/>
    <property type="molecule type" value="Genomic_DNA"/>
</dbReference>
<keyword evidence="2" id="KW-1185">Reference proteome</keyword>
<accession>A0ABD3CG71</accession>
<organism evidence="1 2">
    <name type="scientific">Castilleja foliolosa</name>
    <dbReference type="NCBI Taxonomy" id="1961234"/>
    <lineage>
        <taxon>Eukaryota</taxon>
        <taxon>Viridiplantae</taxon>
        <taxon>Streptophyta</taxon>
        <taxon>Embryophyta</taxon>
        <taxon>Tracheophyta</taxon>
        <taxon>Spermatophyta</taxon>
        <taxon>Magnoliopsida</taxon>
        <taxon>eudicotyledons</taxon>
        <taxon>Gunneridae</taxon>
        <taxon>Pentapetalae</taxon>
        <taxon>asterids</taxon>
        <taxon>lamiids</taxon>
        <taxon>Lamiales</taxon>
        <taxon>Orobanchaceae</taxon>
        <taxon>Pedicularideae</taxon>
        <taxon>Castillejinae</taxon>
        <taxon>Castilleja</taxon>
    </lineage>
</organism>
<protein>
    <submittedName>
        <fullName evidence="1">Uncharacterized protein</fullName>
    </submittedName>
</protein>
<evidence type="ECO:0000313" key="2">
    <source>
        <dbReference type="Proteomes" id="UP001632038"/>
    </source>
</evidence>
<dbReference type="AlphaFoldDB" id="A0ABD3CG71"/>
<name>A0ABD3CG71_9LAMI</name>
<gene>
    <name evidence="1" type="ORF">CASFOL_027897</name>
</gene>
<reference evidence="2" key="1">
    <citation type="journal article" date="2024" name="IScience">
        <title>Strigolactones Initiate the Formation of Haustorium-like Structures in Castilleja.</title>
        <authorList>
            <person name="Buerger M."/>
            <person name="Peterson D."/>
            <person name="Chory J."/>
        </authorList>
    </citation>
    <scope>NUCLEOTIDE SEQUENCE [LARGE SCALE GENOMIC DNA]</scope>
</reference>
<dbReference type="Proteomes" id="UP001632038">
    <property type="component" value="Unassembled WGS sequence"/>
</dbReference>
<comment type="caution">
    <text evidence="1">The sequence shown here is derived from an EMBL/GenBank/DDBJ whole genome shotgun (WGS) entry which is preliminary data.</text>
</comment>
<sequence>MEEDNLISPAPAAGDAASTQVLSSLSSLTISDDPPSAVDPPLLLPPPVIIHLGGEKNALKNLGHHLCRFGFIQKFLYDQSMGTCQVTYETIESKTALLTTPYPSVEMHTSGEACSFICGF</sequence>
<evidence type="ECO:0000313" key="1">
    <source>
        <dbReference type="EMBL" id="KAL3628851.1"/>
    </source>
</evidence>